<accession>A0A2K1IA97</accession>
<evidence type="ECO:0000256" key="2">
    <source>
        <dbReference type="SAM" id="Phobius"/>
    </source>
</evidence>
<dbReference type="Proteomes" id="UP000006727">
    <property type="component" value="Chromosome 27"/>
</dbReference>
<feature type="region of interest" description="Disordered" evidence="1">
    <location>
        <begin position="142"/>
        <end position="165"/>
    </location>
</feature>
<keyword evidence="2" id="KW-0472">Membrane</keyword>
<dbReference type="OMA" id="IMAGESQ"/>
<protein>
    <submittedName>
        <fullName evidence="3 4">Uncharacterized protein</fullName>
    </submittedName>
</protein>
<dbReference type="EMBL" id="ABEU02000027">
    <property type="protein sequence ID" value="PNR26202.1"/>
    <property type="molecule type" value="Genomic_DNA"/>
</dbReference>
<dbReference type="Gramene" id="Pp3c27_1970V3.3">
    <property type="protein sequence ID" value="PAC:32951362.CDS.1"/>
    <property type="gene ID" value="Pp3c27_1970"/>
</dbReference>
<dbReference type="EnsemblPlants" id="Pp3c27_1970V3.3">
    <property type="protein sequence ID" value="PAC:32951362.CDS.1"/>
    <property type="gene ID" value="Pp3c27_1970"/>
</dbReference>
<feature type="compositionally biased region" description="Polar residues" evidence="1">
    <location>
        <begin position="142"/>
        <end position="159"/>
    </location>
</feature>
<proteinExistence type="predicted"/>
<keyword evidence="5" id="KW-1185">Reference proteome</keyword>
<dbReference type="AlphaFoldDB" id="A0A2K1IA97"/>
<keyword evidence="2" id="KW-1133">Transmembrane helix</keyword>
<feature type="region of interest" description="Disordered" evidence="1">
    <location>
        <begin position="1"/>
        <end position="21"/>
    </location>
</feature>
<evidence type="ECO:0000313" key="5">
    <source>
        <dbReference type="Proteomes" id="UP000006727"/>
    </source>
</evidence>
<evidence type="ECO:0000313" key="4">
    <source>
        <dbReference type="EnsemblPlants" id="PAC:32951360.CDS.1"/>
    </source>
</evidence>
<dbReference type="Gramene" id="Pp3c27_1970V3.1">
    <property type="protein sequence ID" value="PAC:32951360.CDS.1"/>
    <property type="gene ID" value="Pp3c27_1970"/>
</dbReference>
<feature type="region of interest" description="Disordered" evidence="1">
    <location>
        <begin position="67"/>
        <end position="108"/>
    </location>
</feature>
<dbReference type="EnsemblPlants" id="Pp3c27_1970V3.2">
    <property type="protein sequence ID" value="PAC:32951361.CDS.1"/>
    <property type="gene ID" value="Pp3c27_1970"/>
</dbReference>
<dbReference type="Gramene" id="Pp3c27_1970V3.2">
    <property type="protein sequence ID" value="PAC:32951361.CDS.1"/>
    <property type="gene ID" value="Pp3c27_1970"/>
</dbReference>
<reference evidence="3 5" key="1">
    <citation type="journal article" date="2008" name="Science">
        <title>The Physcomitrella genome reveals evolutionary insights into the conquest of land by plants.</title>
        <authorList>
            <person name="Rensing S."/>
            <person name="Lang D."/>
            <person name="Zimmer A."/>
            <person name="Terry A."/>
            <person name="Salamov A."/>
            <person name="Shapiro H."/>
            <person name="Nishiyama T."/>
            <person name="Perroud P.-F."/>
            <person name="Lindquist E."/>
            <person name="Kamisugi Y."/>
            <person name="Tanahashi T."/>
            <person name="Sakakibara K."/>
            <person name="Fujita T."/>
            <person name="Oishi K."/>
            <person name="Shin-I T."/>
            <person name="Kuroki Y."/>
            <person name="Toyoda A."/>
            <person name="Suzuki Y."/>
            <person name="Hashimoto A."/>
            <person name="Yamaguchi K."/>
            <person name="Sugano A."/>
            <person name="Kohara Y."/>
            <person name="Fujiyama A."/>
            <person name="Anterola A."/>
            <person name="Aoki S."/>
            <person name="Ashton N."/>
            <person name="Barbazuk W.B."/>
            <person name="Barker E."/>
            <person name="Bennetzen J."/>
            <person name="Bezanilla M."/>
            <person name="Blankenship R."/>
            <person name="Cho S.H."/>
            <person name="Dutcher S."/>
            <person name="Estelle M."/>
            <person name="Fawcett J.A."/>
            <person name="Gundlach H."/>
            <person name="Hanada K."/>
            <person name="Heyl A."/>
            <person name="Hicks K.A."/>
            <person name="Hugh J."/>
            <person name="Lohr M."/>
            <person name="Mayer K."/>
            <person name="Melkozernov A."/>
            <person name="Murata T."/>
            <person name="Nelson D."/>
            <person name="Pils B."/>
            <person name="Prigge M."/>
            <person name="Reiss B."/>
            <person name="Renner T."/>
            <person name="Rombauts S."/>
            <person name="Rushton P."/>
            <person name="Sanderfoot A."/>
            <person name="Schween G."/>
            <person name="Shiu S.-H."/>
            <person name="Stueber K."/>
            <person name="Theodoulou F.L."/>
            <person name="Tu H."/>
            <person name="Van de Peer Y."/>
            <person name="Verrier P.J."/>
            <person name="Waters E."/>
            <person name="Wood A."/>
            <person name="Yang L."/>
            <person name="Cove D."/>
            <person name="Cuming A."/>
            <person name="Hasebe M."/>
            <person name="Lucas S."/>
            <person name="Mishler D.B."/>
            <person name="Reski R."/>
            <person name="Grigoriev I."/>
            <person name="Quatrano R.S."/>
            <person name="Boore J.L."/>
        </authorList>
    </citation>
    <scope>NUCLEOTIDE SEQUENCE [LARGE SCALE GENOMIC DNA]</scope>
    <source>
        <strain evidence="4 5">cv. Gransden 2004</strain>
    </source>
</reference>
<evidence type="ECO:0000313" key="3">
    <source>
        <dbReference type="EMBL" id="PNR26202.1"/>
    </source>
</evidence>
<evidence type="ECO:0000256" key="1">
    <source>
        <dbReference type="SAM" id="MobiDB-lite"/>
    </source>
</evidence>
<keyword evidence="2" id="KW-0812">Transmembrane</keyword>
<sequence>MNSDHGSSPCWKNSSIPTNSENCPQRRQVSVFYFVTTVIGMIVLALFTLLFLFCLFLKWRRVSLRHSSRPSSNQRASETTVTFYSATEPHPNDENSGTSAADSNNTSTKTIADGAAPFTCVIMAGESQPTFIAKPIPSSTLVAGTANGSQETDMNSSRQADVKPR</sequence>
<reference evidence="3 5" key="2">
    <citation type="journal article" date="2018" name="Plant J.">
        <title>The Physcomitrella patens chromosome-scale assembly reveals moss genome structure and evolution.</title>
        <authorList>
            <person name="Lang D."/>
            <person name="Ullrich K.K."/>
            <person name="Murat F."/>
            <person name="Fuchs J."/>
            <person name="Jenkins J."/>
            <person name="Haas F.B."/>
            <person name="Piednoel M."/>
            <person name="Gundlach H."/>
            <person name="Van Bel M."/>
            <person name="Meyberg R."/>
            <person name="Vives C."/>
            <person name="Morata J."/>
            <person name="Symeonidi A."/>
            <person name="Hiss M."/>
            <person name="Muchero W."/>
            <person name="Kamisugi Y."/>
            <person name="Saleh O."/>
            <person name="Blanc G."/>
            <person name="Decker E.L."/>
            <person name="van Gessel N."/>
            <person name="Grimwood J."/>
            <person name="Hayes R.D."/>
            <person name="Graham S.W."/>
            <person name="Gunter L.E."/>
            <person name="McDaniel S.F."/>
            <person name="Hoernstein S.N.W."/>
            <person name="Larsson A."/>
            <person name="Li F.W."/>
            <person name="Perroud P.F."/>
            <person name="Phillips J."/>
            <person name="Ranjan P."/>
            <person name="Rokshar D.S."/>
            <person name="Rothfels C.J."/>
            <person name="Schneider L."/>
            <person name="Shu S."/>
            <person name="Stevenson D.W."/>
            <person name="Thummler F."/>
            <person name="Tillich M."/>
            <person name="Villarreal Aguilar J.C."/>
            <person name="Widiez T."/>
            <person name="Wong G.K."/>
            <person name="Wymore A."/>
            <person name="Zhang Y."/>
            <person name="Zimmer A.D."/>
            <person name="Quatrano R.S."/>
            <person name="Mayer K.F.X."/>
            <person name="Goodstein D."/>
            <person name="Casacuberta J.M."/>
            <person name="Vandepoele K."/>
            <person name="Reski R."/>
            <person name="Cuming A.C."/>
            <person name="Tuskan G.A."/>
            <person name="Maumus F."/>
            <person name="Salse J."/>
            <person name="Schmutz J."/>
            <person name="Rensing S.A."/>
        </authorList>
    </citation>
    <scope>NUCLEOTIDE SEQUENCE [LARGE SCALE GENOMIC DNA]</scope>
    <source>
        <strain evidence="4 5">cv. Gransden 2004</strain>
    </source>
</reference>
<feature type="compositionally biased region" description="Polar residues" evidence="1">
    <location>
        <begin position="69"/>
        <end position="85"/>
    </location>
</feature>
<name>A0A2K1IA97_PHYPA</name>
<organism evidence="3">
    <name type="scientific">Physcomitrium patens</name>
    <name type="common">Spreading-leaved earth moss</name>
    <name type="synonym">Physcomitrella patens</name>
    <dbReference type="NCBI Taxonomy" id="3218"/>
    <lineage>
        <taxon>Eukaryota</taxon>
        <taxon>Viridiplantae</taxon>
        <taxon>Streptophyta</taxon>
        <taxon>Embryophyta</taxon>
        <taxon>Bryophyta</taxon>
        <taxon>Bryophytina</taxon>
        <taxon>Bryopsida</taxon>
        <taxon>Funariidae</taxon>
        <taxon>Funariales</taxon>
        <taxon>Funariaceae</taxon>
        <taxon>Physcomitrium</taxon>
    </lineage>
</organism>
<reference evidence="4" key="3">
    <citation type="submission" date="2020-12" db="UniProtKB">
        <authorList>
            <consortium name="EnsemblPlants"/>
        </authorList>
    </citation>
    <scope>IDENTIFICATION</scope>
</reference>
<feature type="transmembrane region" description="Helical" evidence="2">
    <location>
        <begin position="31"/>
        <end position="57"/>
    </location>
</feature>
<dbReference type="OrthoDB" id="770444at2759"/>
<feature type="compositionally biased region" description="Polar residues" evidence="1">
    <location>
        <begin position="94"/>
        <end position="108"/>
    </location>
</feature>
<dbReference type="PaxDb" id="3218-PP1S54_132V6.1"/>
<gene>
    <name evidence="4" type="primary">LOC112278517</name>
    <name evidence="3" type="ORF">PHYPA_030776</name>
</gene>
<dbReference type="EnsemblPlants" id="Pp3c27_1970V3.1">
    <property type="protein sequence ID" value="PAC:32951360.CDS.1"/>
    <property type="gene ID" value="Pp3c27_1970"/>
</dbReference>